<accession>A0A6J4UE33</accession>
<dbReference type="EMBL" id="CADCWM010000127">
    <property type="protein sequence ID" value="CAA9545771.1"/>
    <property type="molecule type" value="Genomic_DNA"/>
</dbReference>
<feature type="non-terminal residue" evidence="2">
    <location>
        <position position="271"/>
    </location>
</feature>
<gene>
    <name evidence="2" type="ORF">AVDCRST_MAG88-388</name>
</gene>
<sequence>MMVSTHEAGMSARMAAADRADSQAGGKVLDRGRLSGLRRFNLVVGIIHLAQAGAMLALSNDFALPVTRSFLNGPPGTMPERAEWFSVRLGPAVALFLLLAALDHLLMAAPGVNRWYNGMLARERNDARWIEYSVSASLMIVLIAMITGVDDIAALLAIAGVNACMLFFGLLMERFSTPSAGDVNWMPFIYGCFAGAVPWLLIALQIATSEDLATGGGPPTFVYGILVSLFLLFNCFAVNMVLQYKRVGRWRDGLYAEKAYIVLSLVAKTAL</sequence>
<name>A0A6J4UE33_9BACT</name>
<reference evidence="2" key="1">
    <citation type="submission" date="2020-02" db="EMBL/GenBank/DDBJ databases">
        <authorList>
            <person name="Meier V. D."/>
        </authorList>
    </citation>
    <scope>NUCLEOTIDE SEQUENCE</scope>
    <source>
        <strain evidence="2">AVDCRST_MAG88</strain>
    </source>
</reference>
<evidence type="ECO:0000256" key="1">
    <source>
        <dbReference type="SAM" id="Phobius"/>
    </source>
</evidence>
<keyword evidence="1" id="KW-0812">Transmembrane</keyword>
<protein>
    <submittedName>
        <fullName evidence="2">Heliorhodopsin</fullName>
    </submittedName>
</protein>
<keyword evidence="1" id="KW-0472">Membrane</keyword>
<dbReference type="Gene3D" id="1.20.1070.10">
    <property type="entry name" value="Rhodopsin 7-helix transmembrane proteins"/>
    <property type="match status" value="1"/>
</dbReference>
<keyword evidence="1" id="KW-1133">Transmembrane helix</keyword>
<evidence type="ECO:0000313" key="2">
    <source>
        <dbReference type="EMBL" id="CAA9545771.1"/>
    </source>
</evidence>
<dbReference type="AlphaFoldDB" id="A0A6J4UE33"/>
<feature type="transmembrane region" description="Helical" evidence="1">
    <location>
        <begin position="220"/>
        <end position="242"/>
    </location>
</feature>
<feature type="transmembrane region" description="Helical" evidence="1">
    <location>
        <begin position="40"/>
        <end position="58"/>
    </location>
</feature>
<feature type="transmembrane region" description="Helical" evidence="1">
    <location>
        <begin position="183"/>
        <end position="208"/>
    </location>
</feature>
<feature type="transmembrane region" description="Helical" evidence="1">
    <location>
        <begin position="129"/>
        <end position="146"/>
    </location>
</feature>
<dbReference type="Pfam" id="PF18761">
    <property type="entry name" value="Heliorhodopsin"/>
    <property type="match status" value="1"/>
</dbReference>
<feature type="transmembrane region" description="Helical" evidence="1">
    <location>
        <begin position="89"/>
        <end position="108"/>
    </location>
</feature>
<dbReference type="InterPro" id="IPR041113">
    <property type="entry name" value="Heliorhodopsin"/>
</dbReference>
<feature type="transmembrane region" description="Helical" evidence="1">
    <location>
        <begin position="152"/>
        <end position="171"/>
    </location>
</feature>
<organism evidence="2">
    <name type="scientific">uncultured Thermomicrobiales bacterium</name>
    <dbReference type="NCBI Taxonomy" id="1645740"/>
    <lineage>
        <taxon>Bacteria</taxon>
        <taxon>Pseudomonadati</taxon>
        <taxon>Thermomicrobiota</taxon>
        <taxon>Thermomicrobia</taxon>
        <taxon>Thermomicrobiales</taxon>
        <taxon>environmental samples</taxon>
    </lineage>
</organism>
<dbReference type="NCBIfam" id="NF038020">
    <property type="entry name" value="HeR"/>
    <property type="match status" value="1"/>
</dbReference>
<proteinExistence type="predicted"/>